<dbReference type="AlphaFoldDB" id="A0A1N7EC02"/>
<keyword evidence="3" id="KW-1185">Reference proteome</keyword>
<feature type="region of interest" description="Disordered" evidence="1">
    <location>
        <begin position="111"/>
        <end position="131"/>
    </location>
</feature>
<accession>A0A1N7EC02</accession>
<dbReference type="RefSeq" id="WP_076477518.1">
    <property type="nucleotide sequence ID" value="NZ_FTNT01000003.1"/>
</dbReference>
<dbReference type="PROSITE" id="PS51318">
    <property type="entry name" value="TAT"/>
    <property type="match status" value="1"/>
</dbReference>
<dbReference type="STRING" id="1344003.SAMN05445060_1142"/>
<proteinExistence type="predicted"/>
<reference evidence="2 3" key="1">
    <citation type="submission" date="2017-01" db="EMBL/GenBank/DDBJ databases">
        <authorList>
            <person name="Mah S.A."/>
            <person name="Swanson W.J."/>
            <person name="Moy G.W."/>
            <person name="Vacquier V.D."/>
        </authorList>
    </citation>
    <scope>NUCLEOTIDE SEQUENCE [LARGE SCALE GENOMIC DNA]</scope>
    <source>
        <strain evidence="2 3">CPCC 203464</strain>
    </source>
</reference>
<evidence type="ECO:0000256" key="1">
    <source>
        <dbReference type="SAM" id="MobiDB-lite"/>
    </source>
</evidence>
<sequence length="180" mass="18119">MSTRQPPAGLAPAPSFARLSRRDLMRCGAVTAVGIAGAGIVSACSDGGISAEQRTAESLQPLAIAAATDAADARALIATQPDRAAALRVIADERQTHATVLEQEIARLHPAAYQASPSSSAPPSAPGVAPAAPTLADLRSRLTATARTTGDLAVTQNGYRAGMLGSISASVATLVKVQLA</sequence>
<gene>
    <name evidence="2" type="ORF">SAMN05445060_1142</name>
</gene>
<organism evidence="2 3">
    <name type="scientific">Williamsia sterculiae</name>
    <dbReference type="NCBI Taxonomy" id="1344003"/>
    <lineage>
        <taxon>Bacteria</taxon>
        <taxon>Bacillati</taxon>
        <taxon>Actinomycetota</taxon>
        <taxon>Actinomycetes</taxon>
        <taxon>Mycobacteriales</taxon>
        <taxon>Nocardiaceae</taxon>
        <taxon>Williamsia</taxon>
    </lineage>
</organism>
<evidence type="ECO:0000313" key="3">
    <source>
        <dbReference type="Proteomes" id="UP000186218"/>
    </source>
</evidence>
<dbReference type="InterPro" id="IPR006311">
    <property type="entry name" value="TAT_signal"/>
</dbReference>
<dbReference type="OrthoDB" id="4571285at2"/>
<protein>
    <submittedName>
        <fullName evidence="2">Uncharacterized protein</fullName>
    </submittedName>
</protein>
<name>A0A1N7EC02_9NOCA</name>
<dbReference type="EMBL" id="FTNT01000003">
    <property type="protein sequence ID" value="SIR85580.1"/>
    <property type="molecule type" value="Genomic_DNA"/>
</dbReference>
<dbReference type="Proteomes" id="UP000186218">
    <property type="component" value="Unassembled WGS sequence"/>
</dbReference>
<evidence type="ECO:0000313" key="2">
    <source>
        <dbReference type="EMBL" id="SIR85580.1"/>
    </source>
</evidence>